<name>A0A3M8B7J0_9BACL</name>
<dbReference type="Proteomes" id="UP000317180">
    <property type="component" value="Unassembled WGS sequence"/>
</dbReference>
<reference evidence="1 4" key="2">
    <citation type="submission" date="2019-06" db="EMBL/GenBank/DDBJ databases">
        <title>Whole genome shotgun sequence of Brevibacillus agri NBRC 15538.</title>
        <authorList>
            <person name="Hosoyama A."/>
            <person name="Uohara A."/>
            <person name="Ohji S."/>
            <person name="Ichikawa N."/>
        </authorList>
    </citation>
    <scope>NUCLEOTIDE SEQUENCE [LARGE SCALE GENOMIC DNA]</scope>
    <source>
        <strain evidence="1 4">NBRC 15538</strain>
    </source>
</reference>
<dbReference type="AlphaFoldDB" id="A0A3M8B7J0"/>
<proteinExistence type="predicted"/>
<dbReference type="OrthoDB" id="2354296at2"/>
<dbReference type="InterPro" id="IPR010982">
    <property type="entry name" value="Lambda_DNA-bd_dom_sf"/>
</dbReference>
<comment type="caution">
    <text evidence="2">The sequence shown here is derived from an EMBL/GenBank/DDBJ whole genome shotgun (WGS) entry which is preliminary data.</text>
</comment>
<evidence type="ECO:0000313" key="4">
    <source>
        <dbReference type="Proteomes" id="UP000317180"/>
    </source>
</evidence>
<dbReference type="GO" id="GO:0003677">
    <property type="term" value="F:DNA binding"/>
    <property type="evidence" value="ECO:0007669"/>
    <property type="project" value="InterPro"/>
</dbReference>
<evidence type="ECO:0000313" key="2">
    <source>
        <dbReference type="EMBL" id="RNB59283.1"/>
    </source>
</evidence>
<gene>
    <name evidence="1" type="ORF">BAG01nite_23420</name>
    <name evidence="2" type="ORF">EB820_04380</name>
</gene>
<evidence type="ECO:0000313" key="1">
    <source>
        <dbReference type="EMBL" id="GED26240.1"/>
    </source>
</evidence>
<organism evidence="2 3">
    <name type="scientific">Brevibacillus agri</name>
    <dbReference type="NCBI Taxonomy" id="51101"/>
    <lineage>
        <taxon>Bacteria</taxon>
        <taxon>Bacillati</taxon>
        <taxon>Bacillota</taxon>
        <taxon>Bacilli</taxon>
        <taxon>Bacillales</taxon>
        <taxon>Paenibacillaceae</taxon>
        <taxon>Brevibacillus</taxon>
    </lineage>
</organism>
<dbReference type="EMBL" id="BJOD01000021">
    <property type="protein sequence ID" value="GED26240.1"/>
    <property type="molecule type" value="Genomic_DNA"/>
</dbReference>
<sequence length="128" mass="14799">MNAKEIAGTNIKKYLDAKGVKHSWVMERTGISKKAFYDLLRGEGNVDKHIEKISDLFRIKDPLFFYSHFKEPTPPQEIEDRYSFTKSVAMSFHGEQTRDFAESMEVLADLINMLDVLHSINEETGNRN</sequence>
<protein>
    <submittedName>
        <fullName evidence="2">Uncharacterized protein</fullName>
    </submittedName>
</protein>
<evidence type="ECO:0000313" key="3">
    <source>
        <dbReference type="Proteomes" id="UP000276178"/>
    </source>
</evidence>
<accession>A0A3M8B7J0</accession>
<reference evidence="2 3" key="1">
    <citation type="submission" date="2018-10" db="EMBL/GenBank/DDBJ databases">
        <title>Phylogenomics of Brevibacillus.</title>
        <authorList>
            <person name="Dunlap C."/>
        </authorList>
    </citation>
    <scope>NUCLEOTIDE SEQUENCE [LARGE SCALE GENOMIC DNA]</scope>
    <source>
        <strain evidence="2 3">NRRL NRS 1219</strain>
    </source>
</reference>
<dbReference type="RefSeq" id="WP_005829806.1">
    <property type="nucleotide sequence ID" value="NZ_BJOD01000021.1"/>
</dbReference>
<dbReference type="EMBL" id="RHHN01000013">
    <property type="protein sequence ID" value="RNB59283.1"/>
    <property type="molecule type" value="Genomic_DNA"/>
</dbReference>
<dbReference type="Proteomes" id="UP000276178">
    <property type="component" value="Unassembled WGS sequence"/>
</dbReference>
<dbReference type="Gene3D" id="1.10.260.40">
    <property type="entry name" value="lambda repressor-like DNA-binding domains"/>
    <property type="match status" value="1"/>
</dbReference>
<dbReference type="GeneID" id="82809742"/>
<keyword evidence="4" id="KW-1185">Reference proteome</keyword>